<dbReference type="PROSITE" id="PS51664">
    <property type="entry name" value="YCAO"/>
    <property type="match status" value="1"/>
</dbReference>
<dbReference type="Gene3D" id="3.30.1330.230">
    <property type="match status" value="1"/>
</dbReference>
<evidence type="ECO:0000313" key="2">
    <source>
        <dbReference type="EMBL" id="GGA66190.1"/>
    </source>
</evidence>
<dbReference type="Gene3D" id="3.30.40.250">
    <property type="match status" value="1"/>
</dbReference>
<accession>A0A916RU13</accession>
<dbReference type="NCBIfam" id="TIGR03604">
    <property type="entry name" value="TOMM_cyclo_SagD"/>
    <property type="match status" value="1"/>
</dbReference>
<dbReference type="EMBL" id="BMEY01000003">
    <property type="protein sequence ID" value="GGA66190.1"/>
    <property type="molecule type" value="Genomic_DNA"/>
</dbReference>
<name>A0A916RU13_9BACI</name>
<dbReference type="PANTHER" id="PTHR37809">
    <property type="entry name" value="RIBOSOMAL PROTEIN S12 METHYLTHIOTRANSFERASE ACCESSORY FACTOR YCAO"/>
    <property type="match status" value="1"/>
</dbReference>
<sequence length="646" mass="74331">MSTIYIVSDNMLSNQLYNQLKERQYEVYFYTQSDNNFSDSDLIIYASEEQSRKEIQKWNNTVMKIRGVFLPIQLQFEEVIIGPFTKAGHHGCTECWYERFITNRGSEEMYEKTVGGFGTTGSIFHDMNRKILIELIISQIQKYITFFKIEHTTFHLNLSTLQGKEHRFLPNPHCSVCSTLPDDSKELAFIHIKNQPKKNPYSYRITPVSHWNSLFNKGFLDEKTGIVKSLNHLLIYQFVPAVGAELKIPRQGYSEFGIGKTYDYESGKVVAILEALERYAGYRPQGKKTVVKGSYKELRHEALDPTTLGLHFDEDYSKETDLVKFSEDLALDWVWGYSFRENKPILVPEHVAYYFTHYWKETSRIVFEVSNGCALGASSEEAIIHGLFEIIERDAFLMYWYGKLPPTKIDLSSVKNQNIKLLIKRLNNAGYQVFAFDIRTELRIPAVMVMIVNEKDEFPKALCSAGAHLNYENAIEAALGEVSLSASWRERERKNSKNSIEKAYRLLNDNAEVKEMDDHALLYSLPEAFQRLDFLFSSNKTATITELQSNSLSVKNNDLSEDLLQVVDQFFKNNMDVIVVDQTSPEQIEVGLKTVKVIVPGMLPMTFGQENRRIKGIDRLFTVPFQLGFNGPSKLEEINPNPHPFP</sequence>
<dbReference type="NCBIfam" id="TIGR03882">
    <property type="entry name" value="cyclo_dehyd_2"/>
    <property type="match status" value="1"/>
</dbReference>
<dbReference type="RefSeq" id="WP_188383357.1">
    <property type="nucleotide sequence ID" value="NZ_BMEY01000003.1"/>
</dbReference>
<organism evidence="2 3">
    <name type="scientific">Ornithinibacillus halotolerans</name>
    <dbReference type="NCBI Taxonomy" id="1274357"/>
    <lineage>
        <taxon>Bacteria</taxon>
        <taxon>Bacillati</taxon>
        <taxon>Bacillota</taxon>
        <taxon>Bacilli</taxon>
        <taxon>Bacillales</taxon>
        <taxon>Bacillaceae</taxon>
        <taxon>Ornithinibacillus</taxon>
    </lineage>
</organism>
<dbReference type="Proteomes" id="UP000613512">
    <property type="component" value="Unassembled WGS sequence"/>
</dbReference>
<gene>
    <name evidence="2" type="ORF">GCM10008025_07530</name>
</gene>
<keyword evidence="3" id="KW-1185">Reference proteome</keyword>
<dbReference type="PANTHER" id="PTHR37809:SF1">
    <property type="entry name" value="RIBOSOMAL PROTEIN S12 METHYLTHIOTRANSFERASE ACCESSORY FACTOR YCAO"/>
    <property type="match status" value="1"/>
</dbReference>
<reference evidence="2" key="1">
    <citation type="journal article" date="2014" name="Int. J. Syst. Evol. Microbiol.">
        <title>Complete genome sequence of Corynebacterium casei LMG S-19264T (=DSM 44701T), isolated from a smear-ripened cheese.</title>
        <authorList>
            <consortium name="US DOE Joint Genome Institute (JGI-PGF)"/>
            <person name="Walter F."/>
            <person name="Albersmeier A."/>
            <person name="Kalinowski J."/>
            <person name="Ruckert C."/>
        </authorList>
    </citation>
    <scope>NUCLEOTIDE SEQUENCE</scope>
    <source>
        <strain evidence="2">CGMCC 1.12408</strain>
    </source>
</reference>
<evidence type="ECO:0000313" key="3">
    <source>
        <dbReference type="Proteomes" id="UP000613512"/>
    </source>
</evidence>
<evidence type="ECO:0000259" key="1">
    <source>
        <dbReference type="PROSITE" id="PS51664"/>
    </source>
</evidence>
<dbReference type="Gene3D" id="3.30.160.660">
    <property type="match status" value="1"/>
</dbReference>
<feature type="domain" description="YcaO" evidence="1">
    <location>
        <begin position="257"/>
        <end position="646"/>
    </location>
</feature>
<dbReference type="InterPro" id="IPR027624">
    <property type="entry name" value="TOMM_cyclo_SagD"/>
</dbReference>
<dbReference type="AlphaFoldDB" id="A0A916RU13"/>
<dbReference type="InterPro" id="IPR022291">
    <property type="entry name" value="Bacteriocin_synth_cyclodeHase"/>
</dbReference>
<dbReference type="InterPro" id="IPR003776">
    <property type="entry name" value="YcaO-like_dom"/>
</dbReference>
<proteinExistence type="predicted"/>
<comment type="caution">
    <text evidence="2">The sequence shown here is derived from an EMBL/GenBank/DDBJ whole genome shotgun (WGS) entry which is preliminary data.</text>
</comment>
<reference evidence="2" key="2">
    <citation type="submission" date="2020-09" db="EMBL/GenBank/DDBJ databases">
        <authorList>
            <person name="Sun Q."/>
            <person name="Zhou Y."/>
        </authorList>
    </citation>
    <scope>NUCLEOTIDE SEQUENCE</scope>
    <source>
        <strain evidence="2">CGMCC 1.12408</strain>
    </source>
</reference>
<dbReference type="Gene3D" id="3.40.50.720">
    <property type="entry name" value="NAD(P)-binding Rossmann-like Domain"/>
    <property type="match status" value="1"/>
</dbReference>
<dbReference type="NCBIfam" id="TIGR00702">
    <property type="entry name" value="YcaO-type kinase domain"/>
    <property type="match status" value="1"/>
</dbReference>
<dbReference type="Pfam" id="PF02624">
    <property type="entry name" value="YcaO"/>
    <property type="match status" value="1"/>
</dbReference>
<protein>
    <submittedName>
        <fullName evidence="2">SagD family biosynthesis docking scaffold protein</fullName>
    </submittedName>
</protein>